<dbReference type="RefSeq" id="WP_281467685.1">
    <property type="nucleotide sequence ID" value="NZ_CP124535.1"/>
</dbReference>
<feature type="domain" description="Major facilitator superfamily (MFS) profile" evidence="5">
    <location>
        <begin position="2"/>
        <end position="383"/>
    </location>
</feature>
<feature type="transmembrane region" description="Helical" evidence="4">
    <location>
        <begin position="38"/>
        <end position="62"/>
    </location>
</feature>
<name>A0ABY8Q7Q3_9RHOB</name>
<evidence type="ECO:0000256" key="2">
    <source>
        <dbReference type="ARBA" id="ARBA00022989"/>
    </source>
</evidence>
<feature type="transmembrane region" description="Helical" evidence="4">
    <location>
        <begin position="205"/>
        <end position="230"/>
    </location>
</feature>
<organism evidence="6 7">
    <name type="scientific">Fuscovulum ytuae</name>
    <dbReference type="NCBI Taxonomy" id="3042299"/>
    <lineage>
        <taxon>Bacteria</taxon>
        <taxon>Pseudomonadati</taxon>
        <taxon>Pseudomonadota</taxon>
        <taxon>Alphaproteobacteria</taxon>
        <taxon>Rhodobacterales</taxon>
        <taxon>Paracoccaceae</taxon>
        <taxon>Fuscovulum</taxon>
    </lineage>
</organism>
<feature type="transmembrane region" description="Helical" evidence="4">
    <location>
        <begin position="127"/>
        <end position="149"/>
    </location>
</feature>
<feature type="transmembrane region" description="Helical" evidence="4">
    <location>
        <begin position="270"/>
        <end position="299"/>
    </location>
</feature>
<evidence type="ECO:0000259" key="5">
    <source>
        <dbReference type="PROSITE" id="PS50850"/>
    </source>
</evidence>
<feature type="transmembrane region" description="Helical" evidence="4">
    <location>
        <begin position="102"/>
        <end position="120"/>
    </location>
</feature>
<protein>
    <submittedName>
        <fullName evidence="6">MFS transporter</fullName>
    </submittedName>
</protein>
<dbReference type="InterPro" id="IPR011701">
    <property type="entry name" value="MFS"/>
</dbReference>
<feature type="transmembrane region" description="Helical" evidence="4">
    <location>
        <begin position="155"/>
        <end position="177"/>
    </location>
</feature>
<evidence type="ECO:0000256" key="1">
    <source>
        <dbReference type="ARBA" id="ARBA00022692"/>
    </source>
</evidence>
<feature type="transmembrane region" description="Helical" evidence="4">
    <location>
        <begin position="236"/>
        <end position="258"/>
    </location>
</feature>
<keyword evidence="7" id="KW-1185">Reference proteome</keyword>
<dbReference type="SUPFAM" id="SSF103473">
    <property type="entry name" value="MFS general substrate transporter"/>
    <property type="match status" value="1"/>
</dbReference>
<evidence type="ECO:0000256" key="3">
    <source>
        <dbReference type="ARBA" id="ARBA00023136"/>
    </source>
</evidence>
<keyword evidence="3 4" id="KW-0472">Membrane</keyword>
<feature type="transmembrane region" description="Helical" evidence="4">
    <location>
        <begin position="344"/>
        <end position="371"/>
    </location>
</feature>
<dbReference type="Gene3D" id="1.20.1250.20">
    <property type="entry name" value="MFS general substrate transporter like domains"/>
    <property type="match status" value="1"/>
</dbReference>
<dbReference type="InterPro" id="IPR036259">
    <property type="entry name" value="MFS_trans_sf"/>
</dbReference>
<dbReference type="InterPro" id="IPR020846">
    <property type="entry name" value="MFS_dom"/>
</dbReference>
<evidence type="ECO:0000313" key="7">
    <source>
        <dbReference type="Proteomes" id="UP001230978"/>
    </source>
</evidence>
<dbReference type="PROSITE" id="PS50850">
    <property type="entry name" value="MFS"/>
    <property type="match status" value="1"/>
</dbReference>
<dbReference type="Proteomes" id="UP001230978">
    <property type="component" value="Chromosome"/>
</dbReference>
<keyword evidence="1 4" id="KW-0812">Transmembrane</keyword>
<dbReference type="EMBL" id="CP124535">
    <property type="protein sequence ID" value="WGV16889.1"/>
    <property type="molecule type" value="Genomic_DNA"/>
</dbReference>
<reference evidence="6 7" key="1">
    <citation type="submission" date="2023-04" db="EMBL/GenBank/DDBJ databases">
        <title>YMD61, complete Genome.</title>
        <authorList>
            <person name="Zhang J."/>
        </authorList>
    </citation>
    <scope>NUCLEOTIDE SEQUENCE [LARGE SCALE GENOMIC DNA]</scope>
    <source>
        <strain evidence="6 7">YMD61</strain>
    </source>
</reference>
<dbReference type="Pfam" id="PF07690">
    <property type="entry name" value="MFS_1"/>
    <property type="match status" value="1"/>
</dbReference>
<evidence type="ECO:0000313" key="6">
    <source>
        <dbReference type="EMBL" id="WGV16889.1"/>
    </source>
</evidence>
<sequence length="383" mass="39169">MTVFALWLAGLGSAAQFGKLSVSFDLMAARYPDYGAAGIGLIVSIVGIVGLIFGTTAGLLVARIGPRRAIVAALALGAGVSALQVLPLPYAALIVTRVFEGISHLSIVVVGPTMIAGLAAPRYQGFAMTLWSSFFGVTYALLALFGPPLLAQGSIVPLFLTHAAWMAALALILRALLPPDPPAPSLTMGNGLIAQHLAIYASPRIAAPALGFVFYTALYVAVLTLLPPLFPEGERALVAAGMPIFSIVVSLTLGVWGLRYLTAVQMVQTGYALGVLATLVLWGGWGQGGLALVAAFGLAGAMGIVQGASFASIPELNQGAEDRARASGAVAQLGNVGTTTGTPVLALMIGAMGPMGLIAFCLPLCLCGIAAHGIQARRRARQA</sequence>
<keyword evidence="2 4" id="KW-1133">Transmembrane helix</keyword>
<gene>
    <name evidence="6" type="ORF">QF092_03495</name>
</gene>
<feature type="transmembrane region" description="Helical" evidence="4">
    <location>
        <begin position="69"/>
        <end position="90"/>
    </location>
</feature>
<accession>A0ABY8Q7Q3</accession>
<proteinExistence type="predicted"/>
<evidence type="ECO:0000256" key="4">
    <source>
        <dbReference type="SAM" id="Phobius"/>
    </source>
</evidence>